<dbReference type="AlphaFoldDB" id="Q16UH9"/>
<feature type="region of interest" description="Disordered" evidence="1">
    <location>
        <begin position="70"/>
        <end position="139"/>
    </location>
</feature>
<organism evidence="2 3">
    <name type="scientific">Aedes aegypti</name>
    <name type="common">Yellowfever mosquito</name>
    <name type="synonym">Culex aegypti</name>
    <dbReference type="NCBI Taxonomy" id="7159"/>
    <lineage>
        <taxon>Eukaryota</taxon>
        <taxon>Metazoa</taxon>
        <taxon>Ecdysozoa</taxon>
        <taxon>Arthropoda</taxon>
        <taxon>Hexapoda</taxon>
        <taxon>Insecta</taxon>
        <taxon>Pterygota</taxon>
        <taxon>Neoptera</taxon>
        <taxon>Endopterygota</taxon>
        <taxon>Diptera</taxon>
        <taxon>Nematocera</taxon>
        <taxon>Culicoidea</taxon>
        <taxon>Culicidae</taxon>
        <taxon>Culicinae</taxon>
        <taxon>Aedini</taxon>
        <taxon>Aedes</taxon>
        <taxon>Stegomyia</taxon>
    </lineage>
</organism>
<sequence length="157" mass="17898">MTSSRDSNDSATSEAGKQINDRSSSSSSGKGSGGMLTLAAEQRQLEREQQEAQQEANKILHSAVAIVRPQEMRFSNERVMLPNGMVDNPREDDDDNDDTNSDNVADEDEYFQSNFPSGPEQRQLQQQQQPLPKDDDRLKSDDYRLRYLYRIQDKYFG</sequence>
<reference evidence="2" key="1">
    <citation type="submission" date="2005-10" db="EMBL/GenBank/DDBJ databases">
        <authorList>
            <person name="Loftus B.J."/>
            <person name="Nene V.M."/>
            <person name="Hannick L.I."/>
            <person name="Bidwell S."/>
            <person name="Haas B."/>
            <person name="Amedeo P."/>
            <person name="Orvis J."/>
            <person name="Wortman J.R."/>
            <person name="White O.R."/>
            <person name="Salzberg S."/>
            <person name="Shumway M."/>
            <person name="Koo H."/>
            <person name="Zhao Y."/>
            <person name="Holmes M."/>
            <person name="Miller J."/>
            <person name="Schatz M."/>
            <person name="Pop M."/>
            <person name="Pai G."/>
            <person name="Utterback T."/>
            <person name="Rogers Y.-H."/>
            <person name="Kravitz S."/>
            <person name="Fraser C.M."/>
        </authorList>
    </citation>
    <scope>NUCLEOTIDE SEQUENCE</scope>
    <source>
        <strain evidence="2">Liverpool</strain>
    </source>
</reference>
<proteinExistence type="predicted"/>
<evidence type="ECO:0000313" key="2">
    <source>
        <dbReference type="EMBL" id="EAT38202.1"/>
    </source>
</evidence>
<feature type="region of interest" description="Disordered" evidence="1">
    <location>
        <begin position="1"/>
        <end position="56"/>
    </location>
</feature>
<dbReference type="VEuPathDB" id="VectorBase:AAEL025471"/>
<dbReference type="HOGENOM" id="CLU_1679385_0_0_1"/>
<protein>
    <submittedName>
        <fullName evidence="2">AAEL009889-PA</fullName>
    </submittedName>
</protein>
<dbReference type="Proteomes" id="UP000682892">
    <property type="component" value="Unassembled WGS sequence"/>
</dbReference>
<evidence type="ECO:0000313" key="3">
    <source>
        <dbReference type="Proteomes" id="UP000682892"/>
    </source>
</evidence>
<name>Q16UH9_AEDAE</name>
<dbReference type="EMBL" id="CH477621">
    <property type="protein sequence ID" value="EAT38202.1"/>
    <property type="molecule type" value="Genomic_DNA"/>
</dbReference>
<reference evidence="2" key="3">
    <citation type="submission" date="2012-09" db="EMBL/GenBank/DDBJ databases">
        <authorList>
            <consortium name="VectorBase"/>
        </authorList>
    </citation>
    <scope>NUCLEOTIDE SEQUENCE</scope>
    <source>
        <strain evidence="2">Liverpool</strain>
    </source>
</reference>
<reference evidence="2" key="2">
    <citation type="journal article" date="2007" name="Science">
        <title>Genome sequence of Aedes aegypti, a major arbovirus vector.</title>
        <authorList>
            <person name="Nene V."/>
            <person name="Wortman J.R."/>
            <person name="Lawson D."/>
            <person name="Haas B."/>
            <person name="Kodira C."/>
            <person name="Tu Z.J."/>
            <person name="Loftus B."/>
            <person name="Xi Z."/>
            <person name="Megy K."/>
            <person name="Grabherr M."/>
            <person name="Ren Q."/>
            <person name="Zdobnov E.M."/>
            <person name="Lobo N.F."/>
            <person name="Campbell K.S."/>
            <person name="Brown S.E."/>
            <person name="Bonaldo M.F."/>
            <person name="Zhu J."/>
            <person name="Sinkins S.P."/>
            <person name="Hogenkamp D.G."/>
            <person name="Amedeo P."/>
            <person name="Arensburger P."/>
            <person name="Atkinson P.W."/>
            <person name="Bidwell S."/>
            <person name="Biedler J."/>
            <person name="Birney E."/>
            <person name="Bruggner R.V."/>
            <person name="Costas J."/>
            <person name="Coy M.R."/>
            <person name="Crabtree J."/>
            <person name="Crawford M."/>
            <person name="Debruyn B."/>
            <person name="Decaprio D."/>
            <person name="Eiglmeier K."/>
            <person name="Eisenstadt E."/>
            <person name="El-Dorry H."/>
            <person name="Gelbart W.M."/>
            <person name="Gomes S.L."/>
            <person name="Hammond M."/>
            <person name="Hannick L.I."/>
            <person name="Hogan J.R."/>
            <person name="Holmes M.H."/>
            <person name="Jaffe D."/>
            <person name="Johnston J.S."/>
            <person name="Kennedy R.C."/>
            <person name="Koo H."/>
            <person name="Kravitz S."/>
            <person name="Kriventseva E.V."/>
            <person name="Kulp D."/>
            <person name="Labutti K."/>
            <person name="Lee E."/>
            <person name="Li S."/>
            <person name="Lovin D.D."/>
            <person name="Mao C."/>
            <person name="Mauceli E."/>
            <person name="Menck C.F."/>
            <person name="Miller J.R."/>
            <person name="Montgomery P."/>
            <person name="Mori A."/>
            <person name="Nascimento A.L."/>
            <person name="Naveira H.F."/>
            <person name="Nusbaum C."/>
            <person name="O'leary S."/>
            <person name="Orvis J."/>
            <person name="Pertea M."/>
            <person name="Quesneville H."/>
            <person name="Reidenbach K.R."/>
            <person name="Rogers Y.H."/>
            <person name="Roth C.W."/>
            <person name="Schneider J.R."/>
            <person name="Schatz M."/>
            <person name="Shumway M."/>
            <person name="Stanke M."/>
            <person name="Stinson E.O."/>
            <person name="Tubio J.M."/>
            <person name="Vanzee J.P."/>
            <person name="Verjovski-Almeida S."/>
            <person name="Werner D."/>
            <person name="White O."/>
            <person name="Wyder S."/>
            <person name="Zeng Q."/>
            <person name="Zhao Q."/>
            <person name="Zhao Y."/>
            <person name="Hill C.A."/>
            <person name="Raikhel A.S."/>
            <person name="Soares M.B."/>
            <person name="Knudson D.L."/>
            <person name="Lee N.H."/>
            <person name="Galagan J."/>
            <person name="Salzberg S.L."/>
            <person name="Paulsen I.T."/>
            <person name="Dimopoulos G."/>
            <person name="Collins F.H."/>
            <person name="Birren B."/>
            <person name="Fraser-Liggett C.M."/>
            <person name="Severson D.W."/>
        </authorList>
    </citation>
    <scope>NUCLEOTIDE SEQUENCE [LARGE SCALE GENOMIC DNA]</scope>
    <source>
        <strain evidence="2">Liverpool</strain>
    </source>
</reference>
<feature type="compositionally biased region" description="Acidic residues" evidence="1">
    <location>
        <begin position="90"/>
        <end position="110"/>
    </location>
</feature>
<accession>Q16UH9</accession>
<dbReference type="PaxDb" id="7159-AAEL009889-PA"/>
<evidence type="ECO:0000256" key="1">
    <source>
        <dbReference type="SAM" id="MobiDB-lite"/>
    </source>
</evidence>
<feature type="compositionally biased region" description="Polar residues" evidence="1">
    <location>
        <begin position="1"/>
        <end position="15"/>
    </location>
</feature>
<gene>
    <name evidence="2" type="ORF">AaeL_AAEL009889</name>
</gene>
<feature type="compositionally biased region" description="Low complexity" evidence="1">
    <location>
        <begin position="121"/>
        <end position="131"/>
    </location>
</feature>